<proteinExistence type="predicted"/>
<organism evidence="2 3">
    <name type="scientific">Pseudoalteromonas carrageenovora IAM 12662</name>
    <dbReference type="NCBI Taxonomy" id="1314868"/>
    <lineage>
        <taxon>Bacteria</taxon>
        <taxon>Pseudomonadati</taxon>
        <taxon>Pseudomonadota</taxon>
        <taxon>Gammaproteobacteria</taxon>
        <taxon>Alteromonadales</taxon>
        <taxon>Pseudoalteromonadaceae</taxon>
        <taxon>Pseudoalteromonas</taxon>
    </lineage>
</organism>
<evidence type="ECO:0000313" key="2">
    <source>
        <dbReference type="EMBL" id="SOU43283.1"/>
    </source>
</evidence>
<dbReference type="Gene3D" id="3.40.50.300">
    <property type="entry name" value="P-loop containing nucleotide triphosphate hydrolases"/>
    <property type="match status" value="1"/>
</dbReference>
<dbReference type="InterPro" id="IPR027417">
    <property type="entry name" value="P-loop_NTPase"/>
</dbReference>
<name>A0A2K4XG30_PSEVC</name>
<sequence length="1922" mass="221723">MYNVFINFSKTLGSGMFEVKSSAITYTGYEYQTLHGVKLLASWLNSPTRYKRIGFEVDDSEDCIPQGIDDIVCERQNLKRDYIQVKFTPNTDNNLLSWEWLLKKSGKTERSRTLLQKFSDAIDDISIENTENVILLTNKIPERDVECALNDNKIIYDLIPIETQDEIVVQLGSEEKARLLFSVLDVHHSDLSYKTLSIDIEESLRKLTDEAGVHRLINKSRDWSKFKNQPTEGGWITLEDIRGVISTKRPEPIPQSFIIPEHYVLPDEDFHQYFLQKIIQLESNIHVLTGSPGKGKSTYLSYFCEELKEHKIPYVRHHYFLSLDDRTNDRLSPRIVSEDLMTQITSKYDVVDLNKYESENLNLALKECGDFNKKNKTPFVVIIDGLDHVWRDNNKNKKPLDELFNQLIPTHDNVVLVIGTQPVNEAMLPDSLIRECPKSEWDELPAMTGNAIKCYLEYQLKSNRLKQTFHEEIKGEVLNESAEALTSITNGYPLHVIYSCEYLISSGNGLSKYAIEQLPPCEDGKIETYYKSIWRTLNGPQKDILHLCCDFNFLWPQNSFSDLLEENPLNTPSVDSVVHLLHDSLSGLRPFHESLIVFVKTVAEHEARVDKLLPKVCHWLENSAPEHINACWLWLCKGRLGDEIPLREGITRTWVLERLSEGYDDSSILRLLECAEHYAFMEFKFDEAYSHRSLKARLINGPNFQLEDLSKLKISSLVSAPSCLINELIAMKAEYSPKMLSILAITLWYREDEYNAKKITELALSRHRSELDIYSSRMQSNSRSDDLLLIRASVITECFDGAWLSNNEHILKWPTEYINEFITALKIKGDLRLLIKLHSKVTNENTKYLIETATIMLSIVEEVDLTAWKEFNNFKHSHLSILYKEVGKVKQLPISTIYSVGGGNITPKVSYDEWFYESLLVRLNASGDFCWLSVNVERERIDLSKYYKQLCIFADMFSEIFIEHGEVTFDDLCFMSTAIEESTSTNWNIRREDIKFKRDWIRIAANCAVVFSRSKIDYTILKNAFEIDVLDIEWFRLWYYESGDNLLTDEAVNLLIEKDITHQAHTLEDTNARTNRNVELASIALRHANYDSMKWHTKLSWDYVLGYVHHKDMTINDTIEAIEYIADRDLDKAVNLLERVAPLAFNVCEFTDGDHTRFALSDIARISAKYNISAIASKYNQEVNDGEWYHADTSLEYFLKYTDLSSIFAKALSFTGLTNDQLKIISSRAGDGDLSAQNIIDELNRSGIEISIDENKEEDVAKDESKLNPADYLPSQFDILLTCRPSKEFYLMWYNFWLTRGEESELVNHLYSILLEKELDLGNSKYLLDPLFVSCRQIYGPRKAFNVLVKAQVEMRGWSSWYETSEASFDRLKKVAKHYPSRVNEFLSKTTTQIDPWSKEVGNLIIPNKTLAFLLAEANRVDEANSLALSMICEIEKETANLPLVQPNWSWVVGESEDLKNANILISRLAWPVPKIKLQVASQIAGLLCDKTHTVNIERLLLAELARKLLESEVVEILVVFWLAKQKGYEAKENIAFYIKARSRLSDMILDVILSKIDGYGEYAKELVPDFNDYANDFGFQKAQGTEVPLAFHSELENLEEKTGIPFLILYHSEWISSCERIKPRWDNIDYFLSSDRKSTGNFFTRNSHRGRSAFLNVLNIAENVFGMPRDYSESVSTLAFPVEPVYVTSIQNKPVWLPEWEFGQDVSESNIRKYLGNCITNYSEVLDLGALSFPLKIDSNKWIDITILLAKKTNQYDVDFNISRGDIGFSFGDKLRTDLQFKIKLSSYSKYDNCHPLFGTIHPLTRIGYWQIDLESRGLYIPLTDEKISAKHNAFQTSLFLGEKQIAESIFWPSVHSLSHPKKIKSLYGTCTIFDHNNNAWLERELQDKPDIYLCSVSVLTRENHYDDFNIDEYNFSLDQY</sequence>
<reference evidence="2 3" key="1">
    <citation type="submission" date="2017-11" db="EMBL/GenBank/DDBJ databases">
        <authorList>
            <person name="Han C.G."/>
        </authorList>
    </citation>
    <scope>NUCLEOTIDE SEQUENCE [LARGE SCALE GENOMIC DNA]</scope>
    <source>
        <strain evidence="3">ATCC 43555</strain>
        <plasmid evidence="3">Plasmid pcar9p</plasmid>
    </source>
</reference>
<protein>
    <recommendedName>
        <fullName evidence="1">NACHT domain-containing protein</fullName>
    </recommendedName>
</protein>
<dbReference type="InterPro" id="IPR007111">
    <property type="entry name" value="NACHT_NTPase"/>
</dbReference>
<dbReference type="SUPFAM" id="SSF52540">
    <property type="entry name" value="P-loop containing nucleoside triphosphate hydrolases"/>
    <property type="match status" value="1"/>
</dbReference>
<dbReference type="EMBL" id="LT965930">
    <property type="protein sequence ID" value="SOU43283.1"/>
    <property type="molecule type" value="Genomic_DNA"/>
</dbReference>
<evidence type="ECO:0000259" key="1">
    <source>
        <dbReference type="Pfam" id="PF05729"/>
    </source>
</evidence>
<gene>
    <name evidence="2" type="ORF">PCAR9_P0089</name>
</gene>
<keyword evidence="2" id="KW-0614">Plasmid</keyword>
<dbReference type="Pfam" id="PF05729">
    <property type="entry name" value="NACHT"/>
    <property type="match status" value="1"/>
</dbReference>
<geneLocation type="plasmid" evidence="3">
    <name>pcar9p</name>
</geneLocation>
<dbReference type="Proteomes" id="UP000238288">
    <property type="component" value="Plasmid PCAR9p"/>
</dbReference>
<accession>A0A2K4XG30</accession>
<evidence type="ECO:0000313" key="3">
    <source>
        <dbReference type="Proteomes" id="UP000238288"/>
    </source>
</evidence>
<feature type="domain" description="NACHT" evidence="1">
    <location>
        <begin position="287"/>
        <end position="457"/>
    </location>
</feature>